<evidence type="ECO:0000313" key="2">
    <source>
        <dbReference type="EMBL" id="WWF03016.1"/>
    </source>
</evidence>
<proteinExistence type="predicted"/>
<keyword evidence="1" id="KW-0472">Membrane</keyword>
<dbReference type="RefSeq" id="WP_232470491.1">
    <property type="nucleotide sequence ID" value="NZ_CP104311.1"/>
</dbReference>
<protein>
    <submittedName>
        <fullName evidence="2">Uncharacterized protein</fullName>
    </submittedName>
</protein>
<keyword evidence="3" id="KW-1185">Reference proteome</keyword>
<reference evidence="2 3" key="1">
    <citation type="submission" date="2022-09" db="EMBL/GenBank/DDBJ databases">
        <authorList>
            <person name="Giprobiosintez L."/>
        </authorList>
    </citation>
    <scope>NUCLEOTIDE SEQUENCE [LARGE SCALE GENOMIC DNA]</scope>
    <source>
        <strain evidence="3">VKPM-B-12549 (GBS-15)</strain>
    </source>
</reference>
<sequence>MLDWIAFLLVLALIAIKPWVLAIVVPLALLFWWHLRISPPPAEKSPEPETRTADGRFALLNKDWVGEVVNAIDDPEIPEIIRRHGARFRNPARYVIVWRRWRAVGFVSSQVKTRPS</sequence>
<gene>
    <name evidence="2" type="ORF">N4J17_05185</name>
</gene>
<dbReference type="EMBL" id="CP104311">
    <property type="protein sequence ID" value="WWF03016.1"/>
    <property type="molecule type" value="Genomic_DNA"/>
</dbReference>
<evidence type="ECO:0000313" key="3">
    <source>
        <dbReference type="Proteomes" id="UP001359308"/>
    </source>
</evidence>
<keyword evidence="1" id="KW-1133">Transmembrane helix</keyword>
<name>A0ABZ2F9N9_METCP</name>
<evidence type="ECO:0000256" key="1">
    <source>
        <dbReference type="SAM" id="Phobius"/>
    </source>
</evidence>
<feature type="transmembrane region" description="Helical" evidence="1">
    <location>
        <begin position="6"/>
        <end position="33"/>
    </location>
</feature>
<keyword evidence="1" id="KW-0812">Transmembrane</keyword>
<dbReference type="Proteomes" id="UP001359308">
    <property type="component" value="Chromosome"/>
</dbReference>
<organism evidence="2 3">
    <name type="scientific">Methylococcus capsulatus</name>
    <dbReference type="NCBI Taxonomy" id="414"/>
    <lineage>
        <taxon>Bacteria</taxon>
        <taxon>Pseudomonadati</taxon>
        <taxon>Pseudomonadota</taxon>
        <taxon>Gammaproteobacteria</taxon>
        <taxon>Methylococcales</taxon>
        <taxon>Methylococcaceae</taxon>
        <taxon>Methylococcus</taxon>
    </lineage>
</organism>
<accession>A0ABZ2F9N9</accession>